<comment type="caution">
    <text evidence="2">The sequence shown here is derived from an EMBL/GenBank/DDBJ whole genome shotgun (WGS) entry which is preliminary data.</text>
</comment>
<feature type="transmembrane region" description="Helical" evidence="1">
    <location>
        <begin position="33"/>
        <end position="53"/>
    </location>
</feature>
<keyword evidence="1" id="KW-1133">Transmembrane helix</keyword>
<keyword evidence="1" id="KW-0812">Transmembrane</keyword>
<organism evidence="2 3">
    <name type="scientific">Thermogemmata fonticola</name>
    <dbReference type="NCBI Taxonomy" id="2755323"/>
    <lineage>
        <taxon>Bacteria</taxon>
        <taxon>Pseudomonadati</taxon>
        <taxon>Planctomycetota</taxon>
        <taxon>Planctomycetia</taxon>
        <taxon>Gemmatales</taxon>
        <taxon>Gemmataceae</taxon>
        <taxon>Thermogemmata</taxon>
    </lineage>
</organism>
<evidence type="ECO:0000313" key="2">
    <source>
        <dbReference type="EMBL" id="MBA2226174.1"/>
    </source>
</evidence>
<dbReference type="PANTHER" id="PTHR43471">
    <property type="entry name" value="ABC TRANSPORTER PERMEASE"/>
    <property type="match status" value="1"/>
</dbReference>
<feature type="transmembrane region" description="Helical" evidence="1">
    <location>
        <begin position="217"/>
        <end position="240"/>
    </location>
</feature>
<evidence type="ECO:0000256" key="1">
    <source>
        <dbReference type="SAM" id="Phobius"/>
    </source>
</evidence>
<gene>
    <name evidence="2" type="ORF">H0921_08370</name>
</gene>
<feature type="transmembrane region" description="Helical" evidence="1">
    <location>
        <begin position="747"/>
        <end position="770"/>
    </location>
</feature>
<name>A0A7V8VDR0_9BACT</name>
<feature type="transmembrane region" description="Helical" evidence="1">
    <location>
        <begin position="74"/>
        <end position="95"/>
    </location>
</feature>
<dbReference type="RefSeq" id="WP_194537595.1">
    <property type="nucleotide sequence ID" value="NZ_JACEFB010000004.1"/>
</dbReference>
<feature type="transmembrane region" description="Helical" evidence="1">
    <location>
        <begin position="260"/>
        <end position="279"/>
    </location>
</feature>
<feature type="transmembrane region" description="Helical" evidence="1">
    <location>
        <begin position="344"/>
        <end position="366"/>
    </location>
</feature>
<evidence type="ECO:0008006" key="4">
    <source>
        <dbReference type="Google" id="ProtNLM"/>
    </source>
</evidence>
<feature type="transmembrane region" description="Helical" evidence="1">
    <location>
        <begin position="291"/>
        <end position="315"/>
    </location>
</feature>
<dbReference type="EMBL" id="JACEFB010000004">
    <property type="protein sequence ID" value="MBA2226174.1"/>
    <property type="molecule type" value="Genomic_DNA"/>
</dbReference>
<evidence type="ECO:0000313" key="3">
    <source>
        <dbReference type="Proteomes" id="UP000542342"/>
    </source>
</evidence>
<dbReference type="Proteomes" id="UP000542342">
    <property type="component" value="Unassembled WGS sequence"/>
</dbReference>
<dbReference type="AlphaFoldDB" id="A0A7V8VDR0"/>
<protein>
    <recommendedName>
        <fullName evidence="4">ABC transporter permease</fullName>
    </recommendedName>
</protein>
<dbReference type="PANTHER" id="PTHR43471:SF10">
    <property type="entry name" value="SLL1107 PROTEIN"/>
    <property type="match status" value="1"/>
</dbReference>
<sequence>MAAVTLPPLWGILQLDKGEPYGYAQIPGMIQSWIQDAGGFAIAGLILYLLYALTVPTDKSQSERLRVPVSRWMLFMFALALIGYAVVGALLVLQWRGTVSLFGQPIAPPPLPVPEPGVPFVLPPPTVHTDWQSLFLTFAGLFALLGIGEPFARDLLKILRKNFSLGLAPLVRFGRAVRTWSTSLLTTRQSWWLAVGLGLYLLAGAGLYAAEASRLFAIWLGWLLVALGVLVGALLVLLLFEAEGPIWAVAKLSFKEALSSQMLWIFLLVLAPYAFRNIWMANIKPSDEIRALIDVTNIVLAVLLLVPAVLLASFYGLPNDIKNLNIYTTASKPIERFELVLGRFVGYVALMTLVLLGLAGANLVLIENTNVSERARQETYKARVPVRGKLEFGSLEAQYRREKREFTGENVGREFDYRRYIAGHPYSAQRAIWHFERLPASLARVPGDRVPVEFTFDIYRMTKGEQNRGVSVNFRFVTHQALQRPPRPNEGGEWHWRDEQREQEYQKAVEQLRARGINPDGAVPGSKAWEEVNKLAEQFGFFEIRGKEVFDFTVMGVEIPAGLIRNALQGEPPRIKGKDGQERPAPRLSVYVKCESPGQMLGMAEPDLYLLEYEQPFAWNYLKSMVGYWCWLCIVIGIAVACGTYLSSVLSLLATAVIFIFGFFPEHLADVAYNRNIGGGPIESMARLIRAEQPTTPLSESVASRAVTLFDRFSAWVFRRIQNVIPDMESFNWSHFVAEGFNVNTEYLVVNLLTTFGYLLPWGILAYYLIKTREVAA</sequence>
<feature type="transmembrane region" description="Helical" evidence="1">
    <location>
        <begin position="628"/>
        <end position="661"/>
    </location>
</feature>
<feature type="transmembrane region" description="Helical" evidence="1">
    <location>
        <begin position="191"/>
        <end position="210"/>
    </location>
</feature>
<keyword evidence="3" id="KW-1185">Reference proteome</keyword>
<keyword evidence="1" id="KW-0472">Membrane</keyword>
<reference evidence="2 3" key="1">
    <citation type="submission" date="2020-07" db="EMBL/GenBank/DDBJ databases">
        <title>Thermogemmata thermophila gen. nov., sp. nov., a novel moderate thermophilic planctomycete from a Kamchatka hot spring.</title>
        <authorList>
            <person name="Elcheninov A.G."/>
            <person name="Podosokorskaya O.A."/>
            <person name="Kovaleva O.L."/>
            <person name="Novikov A."/>
            <person name="Bonch-Osmolovskaya E.A."/>
            <person name="Toshchakov S.V."/>
            <person name="Kublanov I.V."/>
        </authorList>
    </citation>
    <scope>NUCLEOTIDE SEQUENCE [LARGE SCALE GENOMIC DNA]</scope>
    <source>
        <strain evidence="2 3">2918</strain>
    </source>
</reference>
<accession>A0A7V8VDR0</accession>
<proteinExistence type="predicted"/>